<feature type="chain" id="PRO_5018620682" description="GLPGLI family protein" evidence="1">
    <location>
        <begin position="19"/>
        <end position="197"/>
    </location>
</feature>
<gene>
    <name evidence="2" type="ORF">HY04_10285</name>
    <name evidence="3" type="ORF">NCTC13489_01503</name>
</gene>
<proteinExistence type="predicted"/>
<protein>
    <recommendedName>
        <fullName evidence="6">GLPGLI family protein</fullName>
    </recommendedName>
</protein>
<dbReference type="EMBL" id="LR134441">
    <property type="protein sequence ID" value="VEH99372.1"/>
    <property type="molecule type" value="Genomic_DNA"/>
</dbReference>
<dbReference type="Proteomes" id="UP000028349">
    <property type="component" value="Unassembled WGS sequence"/>
</dbReference>
<evidence type="ECO:0000313" key="3">
    <source>
        <dbReference type="EMBL" id="VEH99372.1"/>
    </source>
</evidence>
<dbReference type="Proteomes" id="UP000270036">
    <property type="component" value="Chromosome"/>
</dbReference>
<evidence type="ECO:0000313" key="5">
    <source>
        <dbReference type="Proteomes" id="UP000270036"/>
    </source>
</evidence>
<evidence type="ECO:0008006" key="6">
    <source>
        <dbReference type="Google" id="ProtNLM"/>
    </source>
</evidence>
<feature type="signal peptide" evidence="1">
    <location>
        <begin position="1"/>
        <end position="18"/>
    </location>
</feature>
<name>A0A3S4UT95_9FLAO</name>
<dbReference type="AlphaFoldDB" id="A0A3S4UT95"/>
<dbReference type="STRING" id="266748.HY04_10285"/>
<evidence type="ECO:0000313" key="2">
    <source>
        <dbReference type="EMBL" id="KEY18849.1"/>
    </source>
</evidence>
<evidence type="ECO:0000313" key="4">
    <source>
        <dbReference type="Proteomes" id="UP000028349"/>
    </source>
</evidence>
<dbReference type="OrthoDB" id="1261551at2"/>
<dbReference type="EMBL" id="JPEP01000002">
    <property type="protein sequence ID" value="KEY18849.1"/>
    <property type="molecule type" value="Genomic_DNA"/>
</dbReference>
<dbReference type="RefSeq" id="WP_034719448.1">
    <property type="nucleotide sequence ID" value="NZ_FOIX01000004.1"/>
</dbReference>
<reference evidence="2 4" key="1">
    <citation type="submission" date="2014-07" db="EMBL/GenBank/DDBJ databases">
        <authorList>
            <person name="Pisani N.G."/>
            <person name="Newman J.D."/>
        </authorList>
    </citation>
    <scope>NUCLEOTIDE SEQUENCE [LARGE SCALE GENOMIC DNA]</scope>
    <source>
        <strain evidence="2 4">LMG 24720</strain>
    </source>
</reference>
<accession>A0A3S4UT95</accession>
<sequence>MKKYLSIFLVFFTSFCFSQTKTVDVKIITQENDTLNTKMIVQVNLFAPTLIYGSSFNEKVKIIGENEKKSKMEASKIKELSFVDLNGKMRHFINKSEDKKSLLERIYDGEVLEWYRNYYSTNLGGGENSNDFLYNKKSNKGIGFIYFTGIPKKKLKEFFKDEPSMVAVIDAGKEAAIFDEGMLSILLKYEELKLKSN</sequence>
<dbReference type="KEGG" id="cant:NCTC13489_01503"/>
<organism evidence="3 5">
    <name type="scientific">Kaistella antarctica</name>
    <dbReference type="NCBI Taxonomy" id="266748"/>
    <lineage>
        <taxon>Bacteria</taxon>
        <taxon>Pseudomonadati</taxon>
        <taxon>Bacteroidota</taxon>
        <taxon>Flavobacteriia</taxon>
        <taxon>Flavobacteriales</taxon>
        <taxon>Weeksellaceae</taxon>
        <taxon>Chryseobacterium group</taxon>
        <taxon>Kaistella</taxon>
    </lineage>
</organism>
<keyword evidence="4" id="KW-1185">Reference proteome</keyword>
<keyword evidence="1" id="KW-0732">Signal</keyword>
<evidence type="ECO:0000256" key="1">
    <source>
        <dbReference type="SAM" id="SignalP"/>
    </source>
</evidence>
<reference evidence="3 5" key="2">
    <citation type="submission" date="2018-12" db="EMBL/GenBank/DDBJ databases">
        <authorList>
            <consortium name="Pathogen Informatics"/>
        </authorList>
    </citation>
    <scope>NUCLEOTIDE SEQUENCE [LARGE SCALE GENOMIC DNA]</scope>
    <source>
        <strain evidence="3 5">NCTC13489</strain>
    </source>
</reference>